<sequence>MENTNKKYKQFTIRFLDRSIRFLSYSVLALTVLYFSGSIQDFLDSNLFLILNIVTVFYILLALFSLSAVLIKAFYIIFYKEKKYIFLFIVDIFLFLLSISAAVFFSFLMITAKGNI</sequence>
<dbReference type="Proteomes" id="UP000593915">
    <property type="component" value="Chromosome"/>
</dbReference>
<dbReference type="GeneID" id="301090007"/>
<dbReference type="RefSeq" id="WP_020965237.1">
    <property type="nucleotide sequence ID" value="NZ_CP045670.1"/>
</dbReference>
<protein>
    <submittedName>
        <fullName evidence="1">Uncharacterized protein</fullName>
    </submittedName>
</protein>
<evidence type="ECO:0000313" key="1">
    <source>
        <dbReference type="EMBL" id="QOW61778.1"/>
    </source>
</evidence>
<name>A0A7S6WR24_9SPIR</name>
<gene>
    <name evidence="1" type="ORF">IFE08_05255</name>
</gene>
<proteinExistence type="predicted"/>
<reference evidence="1 2" key="1">
    <citation type="submission" date="2020-09" db="EMBL/GenBank/DDBJ databases">
        <title>Characterization of Treponema spp. from bovine digital dermatitis in Korea.</title>
        <authorList>
            <person name="Espiritu H.M."/>
            <person name="Cho Y.I."/>
            <person name="Mamuad L."/>
        </authorList>
    </citation>
    <scope>NUCLEOTIDE SEQUENCE [LARGE SCALE GENOMIC DNA]</scope>
    <source>
        <strain evidence="1 2">KS1</strain>
    </source>
</reference>
<accession>A0A7S6WR24</accession>
<organism evidence="1 2">
    <name type="scientific">Treponema pedis</name>
    <dbReference type="NCBI Taxonomy" id="409322"/>
    <lineage>
        <taxon>Bacteria</taxon>
        <taxon>Pseudomonadati</taxon>
        <taxon>Spirochaetota</taxon>
        <taxon>Spirochaetia</taxon>
        <taxon>Spirochaetales</taxon>
        <taxon>Treponemataceae</taxon>
        <taxon>Treponema</taxon>
    </lineage>
</organism>
<dbReference type="AlphaFoldDB" id="A0A7S6WR24"/>
<dbReference type="EMBL" id="CP061839">
    <property type="protein sequence ID" value="QOW61778.1"/>
    <property type="molecule type" value="Genomic_DNA"/>
</dbReference>
<evidence type="ECO:0000313" key="2">
    <source>
        <dbReference type="Proteomes" id="UP000593915"/>
    </source>
</evidence>